<sequence>MPAKFVDPSTYPSILSRMKNLPEFNFLYPIIKFETEKLNGGSRLELFEYKEIISGKEESYYLAFKYHEFSKLIVIGNCSCLNGKFERAAMIKLFPIIKEKLLEESLFETVLPEGSEHELNRLMKEQKSHPYKPLYQNAFIYNIEEKNHKDFLKKEIILPDGFEVRSISPEYSKQMMSVLLHYQNGDELQAAIRLKELPSVGIFEISTNKLIAFEYNDGIGTIAHQYVYPEYRNKGIGKAVEILICQKNLKELDILPSKCVALTRTKVIAITEKTKYWSKLMDANGNPAEIWWTIYSKTPQEKIIFCDN</sequence>
<evidence type="ECO:0000313" key="3">
    <source>
        <dbReference type="WBParaSite" id="PDA_v2.g6238.t1"/>
    </source>
</evidence>
<keyword evidence="1" id="KW-0012">Acyltransferase</keyword>
<evidence type="ECO:0000256" key="1">
    <source>
        <dbReference type="RuleBase" id="RU368002"/>
    </source>
</evidence>
<comment type="similarity">
    <text evidence="1">Belongs to the glycine N-acyltransferase family.</text>
</comment>
<dbReference type="InterPro" id="IPR010313">
    <property type="entry name" value="Glycine_N-acyltransferase"/>
</dbReference>
<name>A0A914R466_9BILA</name>
<proteinExistence type="inferred from homology"/>
<dbReference type="Proteomes" id="UP000887578">
    <property type="component" value="Unplaced"/>
</dbReference>
<dbReference type="SUPFAM" id="SSF55729">
    <property type="entry name" value="Acyl-CoA N-acyltransferases (Nat)"/>
    <property type="match status" value="1"/>
</dbReference>
<dbReference type="PANTHER" id="PTHR15298">
    <property type="entry name" value="L-COA N-ACYLTRANSFERASE-RELATED"/>
    <property type="match status" value="1"/>
</dbReference>
<evidence type="ECO:0000313" key="2">
    <source>
        <dbReference type="Proteomes" id="UP000887578"/>
    </source>
</evidence>
<dbReference type="PANTHER" id="PTHR15298:SF1">
    <property type="entry name" value="GLYCINE N-ACYLTRANSFERASE-LIKE PROTEIN"/>
    <property type="match status" value="1"/>
</dbReference>
<dbReference type="InterPro" id="IPR016181">
    <property type="entry name" value="Acyl_CoA_acyltransferase"/>
</dbReference>
<dbReference type="WBParaSite" id="PDA_v2.g6238.t1">
    <property type="protein sequence ID" value="PDA_v2.g6238.t1"/>
    <property type="gene ID" value="PDA_v2.g6238"/>
</dbReference>
<keyword evidence="1" id="KW-0808">Transferase</keyword>
<keyword evidence="2" id="KW-1185">Reference proteome</keyword>
<reference evidence="3" key="1">
    <citation type="submission" date="2022-11" db="UniProtKB">
        <authorList>
            <consortium name="WormBaseParasite"/>
        </authorList>
    </citation>
    <scope>IDENTIFICATION</scope>
</reference>
<dbReference type="Gene3D" id="3.40.630.30">
    <property type="match status" value="1"/>
</dbReference>
<accession>A0A914R466</accession>
<protein>
    <recommendedName>
        <fullName evidence="1">Glycine N-acyltransferase-like protein</fullName>
        <ecNumber evidence="1">2.3.1.-</ecNumber>
    </recommendedName>
</protein>
<dbReference type="GO" id="GO:0047961">
    <property type="term" value="F:glycine N-acyltransferase activity"/>
    <property type="evidence" value="ECO:0007669"/>
    <property type="project" value="InterPro"/>
</dbReference>
<dbReference type="GO" id="GO:0005739">
    <property type="term" value="C:mitochondrion"/>
    <property type="evidence" value="ECO:0007669"/>
    <property type="project" value="InterPro"/>
</dbReference>
<dbReference type="AlphaFoldDB" id="A0A914R466"/>
<organism evidence="2 3">
    <name type="scientific">Panagrolaimus davidi</name>
    <dbReference type="NCBI Taxonomy" id="227884"/>
    <lineage>
        <taxon>Eukaryota</taxon>
        <taxon>Metazoa</taxon>
        <taxon>Ecdysozoa</taxon>
        <taxon>Nematoda</taxon>
        <taxon>Chromadorea</taxon>
        <taxon>Rhabditida</taxon>
        <taxon>Tylenchina</taxon>
        <taxon>Panagrolaimomorpha</taxon>
        <taxon>Panagrolaimoidea</taxon>
        <taxon>Panagrolaimidae</taxon>
        <taxon>Panagrolaimus</taxon>
    </lineage>
</organism>
<dbReference type="EC" id="2.3.1.-" evidence="1"/>